<dbReference type="Gramene" id="rna-gnl|WGS:NBSK|LSAT_0X38980_mrna">
    <property type="protein sequence ID" value="cds-PLY78178.1"/>
    <property type="gene ID" value="gene-LSAT_0X38980"/>
</dbReference>
<organism evidence="5 6">
    <name type="scientific">Lactuca sativa</name>
    <name type="common">Garden lettuce</name>
    <dbReference type="NCBI Taxonomy" id="4236"/>
    <lineage>
        <taxon>Eukaryota</taxon>
        <taxon>Viridiplantae</taxon>
        <taxon>Streptophyta</taxon>
        <taxon>Embryophyta</taxon>
        <taxon>Tracheophyta</taxon>
        <taxon>Spermatophyta</taxon>
        <taxon>Magnoliopsida</taxon>
        <taxon>eudicotyledons</taxon>
        <taxon>Gunneridae</taxon>
        <taxon>Pentapetalae</taxon>
        <taxon>asterids</taxon>
        <taxon>campanulids</taxon>
        <taxon>Asterales</taxon>
        <taxon>Asteraceae</taxon>
        <taxon>Cichorioideae</taxon>
        <taxon>Cichorieae</taxon>
        <taxon>Lactucinae</taxon>
        <taxon>Lactuca</taxon>
    </lineage>
</organism>
<proteinExistence type="inferred from homology"/>
<accession>A0A9R1W9T1</accession>
<keyword evidence="1" id="KW-0521">NADP</keyword>
<dbReference type="PANTHER" id="PTHR10366">
    <property type="entry name" value="NAD DEPENDENT EPIMERASE/DEHYDRATASE"/>
    <property type="match status" value="1"/>
</dbReference>
<evidence type="ECO:0000256" key="2">
    <source>
        <dbReference type="ARBA" id="ARBA00023002"/>
    </source>
</evidence>
<dbReference type="InterPro" id="IPR036291">
    <property type="entry name" value="NAD(P)-bd_dom_sf"/>
</dbReference>
<sequence length="359" mass="40409">MGVVRTDESRRAEIEEFRRMLLSCSGVVLKVTTEEEYNRRQVPAANRNEYTADQKLVCVTSGVSFLGIAIVKKLLLRGYSVRIIVDNEDDIERLREIEITEEVGGRSNITSSNQIGVVVAKFNERRTLMEAFDGCCAVFHTAAFIDPSGLSGYSKIMAEVEARAAENIAEACAATSSVRNYVLTSSLLTCFWRDTSDSSLSHVVDHNTWSDESFCKRKKLWYALGKLKAEHVSWKIAKEKGLKMATICSGLVTGPRYFCVNPHLKGGQEMYDYGLLATVDVDRLADAHVHVYEEMNKNGGGRYVCFDKVVRSPNEVQILEEKTGIHINTISSDYEFRFILSNRKLDRLMSQVHRCSNLC</sequence>
<evidence type="ECO:0000313" key="5">
    <source>
        <dbReference type="EMBL" id="KAJ0218468.1"/>
    </source>
</evidence>
<dbReference type="GO" id="GO:0006694">
    <property type="term" value="P:steroid biosynthetic process"/>
    <property type="evidence" value="ECO:0007669"/>
    <property type="project" value="InterPro"/>
</dbReference>
<dbReference type="InterPro" id="IPR002225">
    <property type="entry name" value="3Beta_OHSteriod_DH/Estase"/>
</dbReference>
<evidence type="ECO:0000256" key="3">
    <source>
        <dbReference type="RuleBase" id="RU004475"/>
    </source>
</evidence>
<keyword evidence="6" id="KW-1185">Reference proteome</keyword>
<evidence type="ECO:0000259" key="4">
    <source>
        <dbReference type="Pfam" id="PF01073"/>
    </source>
</evidence>
<evidence type="ECO:0000313" key="6">
    <source>
        <dbReference type="Proteomes" id="UP000235145"/>
    </source>
</evidence>
<protein>
    <recommendedName>
        <fullName evidence="4">3-beta hydroxysteroid dehydrogenase/isomerase domain-containing protein</fullName>
    </recommendedName>
</protein>
<dbReference type="OrthoDB" id="2735536at2759"/>
<dbReference type="InterPro" id="IPR050425">
    <property type="entry name" value="NAD(P)_dehydrat-like"/>
</dbReference>
<comment type="caution">
    <text evidence="5">The sequence shown here is derived from an EMBL/GenBank/DDBJ whole genome shotgun (WGS) entry which is preliminary data.</text>
</comment>
<dbReference type="Gene3D" id="3.40.50.720">
    <property type="entry name" value="NAD(P)-binding Rossmann-like Domain"/>
    <property type="match status" value="1"/>
</dbReference>
<dbReference type="Pfam" id="PF01073">
    <property type="entry name" value="3Beta_HSD"/>
    <property type="match status" value="1"/>
</dbReference>
<dbReference type="Proteomes" id="UP000235145">
    <property type="component" value="Unassembled WGS sequence"/>
</dbReference>
<comment type="similarity">
    <text evidence="3">Belongs to the 3-beta-HSD family.</text>
</comment>
<evidence type="ECO:0000256" key="1">
    <source>
        <dbReference type="ARBA" id="ARBA00022857"/>
    </source>
</evidence>
<dbReference type="GO" id="GO:0016616">
    <property type="term" value="F:oxidoreductase activity, acting on the CH-OH group of donors, NAD or NADP as acceptor"/>
    <property type="evidence" value="ECO:0000318"/>
    <property type="project" value="GO_Central"/>
</dbReference>
<dbReference type="PANTHER" id="PTHR10366:SF483">
    <property type="entry name" value="CINNAMOYL COA REDUCTASE-LIKE PROTEIN"/>
    <property type="match status" value="1"/>
</dbReference>
<name>A0A9R1W9T1_LACSA</name>
<keyword evidence="2 3" id="KW-0560">Oxidoreductase</keyword>
<dbReference type="SUPFAM" id="SSF51735">
    <property type="entry name" value="NAD(P)-binding Rossmann-fold domains"/>
    <property type="match status" value="1"/>
</dbReference>
<gene>
    <name evidence="5" type="ORF">LSAT_V11C300140360</name>
</gene>
<dbReference type="EMBL" id="NBSK02000003">
    <property type="protein sequence ID" value="KAJ0218468.1"/>
    <property type="molecule type" value="Genomic_DNA"/>
</dbReference>
<feature type="domain" description="3-beta hydroxysteroid dehydrogenase/isomerase" evidence="4">
    <location>
        <begin position="59"/>
        <end position="192"/>
    </location>
</feature>
<reference evidence="5 6" key="1">
    <citation type="journal article" date="2017" name="Nat. Commun.">
        <title>Genome assembly with in vitro proximity ligation data and whole-genome triplication in lettuce.</title>
        <authorList>
            <person name="Reyes-Chin-Wo S."/>
            <person name="Wang Z."/>
            <person name="Yang X."/>
            <person name="Kozik A."/>
            <person name="Arikit S."/>
            <person name="Song C."/>
            <person name="Xia L."/>
            <person name="Froenicke L."/>
            <person name="Lavelle D.O."/>
            <person name="Truco M.J."/>
            <person name="Xia R."/>
            <person name="Zhu S."/>
            <person name="Xu C."/>
            <person name="Xu H."/>
            <person name="Xu X."/>
            <person name="Cox K."/>
            <person name="Korf I."/>
            <person name="Meyers B.C."/>
            <person name="Michelmore R.W."/>
        </authorList>
    </citation>
    <scope>NUCLEOTIDE SEQUENCE [LARGE SCALE GENOMIC DNA]</scope>
    <source>
        <strain evidence="6">cv. Salinas</strain>
        <tissue evidence="5">Seedlings</tissue>
    </source>
</reference>
<dbReference type="AlphaFoldDB" id="A0A9R1W9T1"/>